<evidence type="ECO:0000256" key="4">
    <source>
        <dbReference type="ARBA" id="ARBA00023004"/>
    </source>
</evidence>
<dbReference type="Pfam" id="PF01512">
    <property type="entry name" value="Complex1_51K"/>
    <property type="match status" value="1"/>
</dbReference>
<dbReference type="SMART" id="SM00928">
    <property type="entry name" value="NADH_4Fe-4S"/>
    <property type="match status" value="1"/>
</dbReference>
<keyword evidence="8" id="KW-1185">Reference proteome</keyword>
<dbReference type="Pfam" id="PF01257">
    <property type="entry name" value="2Fe-2S_thioredx"/>
    <property type="match status" value="1"/>
</dbReference>
<evidence type="ECO:0000256" key="3">
    <source>
        <dbReference type="ARBA" id="ARBA00022723"/>
    </source>
</evidence>
<dbReference type="GO" id="GO:0008137">
    <property type="term" value="F:NADH dehydrogenase (ubiquinone) activity"/>
    <property type="evidence" value="ECO:0007669"/>
    <property type="project" value="InterPro"/>
</dbReference>
<dbReference type="GO" id="GO:0046872">
    <property type="term" value="F:metal ion binding"/>
    <property type="evidence" value="ECO:0007669"/>
    <property type="project" value="UniProtKB-KW"/>
</dbReference>
<keyword evidence="4" id="KW-0408">Iron</keyword>
<name>A0A2T4UG57_9ACTN</name>
<dbReference type="GO" id="GO:0010181">
    <property type="term" value="F:FMN binding"/>
    <property type="evidence" value="ECO:0007669"/>
    <property type="project" value="InterPro"/>
</dbReference>
<dbReference type="SUPFAM" id="SSF142019">
    <property type="entry name" value="Nqo1 FMN-binding domain-like"/>
    <property type="match status" value="1"/>
</dbReference>
<keyword evidence="2" id="KW-0004">4Fe-4S</keyword>
<evidence type="ECO:0000256" key="1">
    <source>
        <dbReference type="ARBA" id="ARBA00007523"/>
    </source>
</evidence>
<dbReference type="InterPro" id="IPR037207">
    <property type="entry name" value="Nuop51_4Fe4S-bd_sf"/>
</dbReference>
<accession>A0A2T4UG57</accession>
<dbReference type="InterPro" id="IPR037225">
    <property type="entry name" value="Nuo51_FMN-bd_sf"/>
</dbReference>
<dbReference type="AlphaFoldDB" id="A0A2T4UG57"/>
<dbReference type="SUPFAM" id="SSF52833">
    <property type="entry name" value="Thioredoxin-like"/>
    <property type="match status" value="1"/>
</dbReference>
<dbReference type="Pfam" id="PF10589">
    <property type="entry name" value="NADH_4Fe-4S"/>
    <property type="match status" value="1"/>
</dbReference>
<reference evidence="7 8" key="1">
    <citation type="submission" date="2018-03" db="EMBL/GenBank/DDBJ databases">
        <title>Aquarubrobacter algicola gen. nov., sp. nov., a novel actinobacterium isolated from shallow eutrophic lake during the end of cyanobacterial harmful algal blooms.</title>
        <authorList>
            <person name="Chun S.J."/>
        </authorList>
    </citation>
    <scope>NUCLEOTIDE SEQUENCE [LARGE SCALE GENOMIC DNA]</scope>
    <source>
        <strain evidence="7 8">Seoho-28</strain>
    </source>
</reference>
<keyword evidence="5" id="KW-0411">Iron-sulfur</keyword>
<dbReference type="GO" id="GO:0051539">
    <property type="term" value="F:4 iron, 4 sulfur cluster binding"/>
    <property type="evidence" value="ECO:0007669"/>
    <property type="project" value="UniProtKB-KW"/>
</dbReference>
<evidence type="ECO:0000259" key="6">
    <source>
        <dbReference type="SMART" id="SM00928"/>
    </source>
</evidence>
<dbReference type="Proteomes" id="UP000240739">
    <property type="component" value="Unassembled WGS sequence"/>
</dbReference>
<dbReference type="PANTHER" id="PTHR43578">
    <property type="entry name" value="NADH-QUINONE OXIDOREDUCTASE SUBUNIT F"/>
    <property type="match status" value="1"/>
</dbReference>
<dbReference type="PANTHER" id="PTHR43578:SF3">
    <property type="entry name" value="NADH-QUINONE OXIDOREDUCTASE SUBUNIT F"/>
    <property type="match status" value="1"/>
</dbReference>
<dbReference type="Gene3D" id="3.40.30.10">
    <property type="entry name" value="Glutaredoxin"/>
    <property type="match status" value="1"/>
</dbReference>
<feature type="domain" description="NADH-ubiquinone oxidoreductase 51kDa subunit iron-sulphur binding" evidence="6">
    <location>
        <begin position="531"/>
        <end position="579"/>
    </location>
</feature>
<dbReference type="InterPro" id="IPR019575">
    <property type="entry name" value="Nuop51_4Fe4S-bd"/>
</dbReference>
<comment type="caution">
    <text evidence="7">The sequence shown here is derived from an EMBL/GenBank/DDBJ whole genome shotgun (WGS) entry which is preliminary data.</text>
</comment>
<dbReference type="SUPFAM" id="SSF140490">
    <property type="entry name" value="Nqo1C-terminal domain-like"/>
    <property type="match status" value="1"/>
</dbReference>
<dbReference type="Gene3D" id="3.10.20.600">
    <property type="match status" value="1"/>
</dbReference>
<dbReference type="InterPro" id="IPR011538">
    <property type="entry name" value="Nuo51_FMN-bd"/>
</dbReference>
<dbReference type="SUPFAM" id="SSF142984">
    <property type="entry name" value="Nqo1 middle domain-like"/>
    <property type="match status" value="1"/>
</dbReference>
<comment type="similarity">
    <text evidence="1">Belongs to the complex I 51 kDa subunit family.</text>
</comment>
<evidence type="ECO:0000256" key="2">
    <source>
        <dbReference type="ARBA" id="ARBA00022485"/>
    </source>
</evidence>
<dbReference type="InterPro" id="IPR036249">
    <property type="entry name" value="Thioredoxin-like_sf"/>
</dbReference>
<evidence type="ECO:0000313" key="8">
    <source>
        <dbReference type="Proteomes" id="UP000240739"/>
    </source>
</evidence>
<sequence length="614" mass="64829">MTWQASAARPKWRSRASAERYVSCWTSTTPHDRRALSKQRHLQLHEHVSRGKLNGVPSQNLVELVRRHHAVDAPTVLDLLVAAVQADGGPVTDATVRDVAARTGVPEATVHGVAGFYDDLLVPRGTRHVRVCTGTACFAATGHDHVDALRDGLGVDVGACTPDGATSLAETVCLGFCHSAPAFRDGDTIEAGPGALDRVLADASRDAPEPAVRSLLPQPVLTRDGDWSGLRHVLGTAITPEQLLDTVEDAGLTGRGGAAFRTGSKWRFAREADSPTGQKFIVVNGDEGDPGSYIDKHLMERNPQLLLEGMALAGYAVGADHGFVLVRSEYPLSKPALEAAADEARAAGLLGDDVLGSGFAFDVTIVEGAGSYVVGEETALLACLQGLRGTVSARPPFPAQKGLFGLPTVVNNVETLSNVPVIAACGADAYRALSPDSETAGSKLVCFNERFRTPGVVEVPFGMTVRELCEDVGGGLRDGHTIKAVQIGGPLGGILPASLLDTRFDLDALPEVGCMVGHGSLLAFDETTDMREVARHLLRFGAHESCGTCFPCRIGLQRAYEEFSVPGRPPIDRARLEALLEALDVGSLCAHGGGMPAPLRSLIEHFPDELGLDA</sequence>
<organism evidence="7 8">
    <name type="scientific">Paraconexibacter algicola</name>
    <dbReference type="NCBI Taxonomy" id="2133960"/>
    <lineage>
        <taxon>Bacteria</taxon>
        <taxon>Bacillati</taxon>
        <taxon>Actinomycetota</taxon>
        <taxon>Thermoleophilia</taxon>
        <taxon>Solirubrobacterales</taxon>
        <taxon>Paraconexibacteraceae</taxon>
        <taxon>Paraconexibacter</taxon>
    </lineage>
</organism>
<evidence type="ECO:0000256" key="5">
    <source>
        <dbReference type="ARBA" id="ARBA00023014"/>
    </source>
</evidence>
<proteinExistence type="inferred from homology"/>
<dbReference type="PROSITE" id="PS00645">
    <property type="entry name" value="COMPLEX1_51K_2"/>
    <property type="match status" value="1"/>
</dbReference>
<keyword evidence="3" id="KW-0479">Metal-binding</keyword>
<gene>
    <name evidence="7" type="ORF">C7Y72_00365</name>
</gene>
<dbReference type="CDD" id="cd03064">
    <property type="entry name" value="TRX_Fd_NuoE"/>
    <property type="match status" value="1"/>
</dbReference>
<dbReference type="EMBL" id="PYYB01000001">
    <property type="protein sequence ID" value="PTL58210.1"/>
    <property type="molecule type" value="Genomic_DNA"/>
</dbReference>
<dbReference type="InterPro" id="IPR042128">
    <property type="entry name" value="NuoE_dom"/>
</dbReference>
<dbReference type="Gene3D" id="3.40.50.11540">
    <property type="entry name" value="NADH-ubiquinone oxidoreductase 51kDa subunit"/>
    <property type="match status" value="1"/>
</dbReference>
<protein>
    <submittedName>
        <fullName evidence="7">Protein disulfide oxidoreductase</fullName>
    </submittedName>
</protein>
<evidence type="ECO:0000313" key="7">
    <source>
        <dbReference type="EMBL" id="PTL58210.1"/>
    </source>
</evidence>
<dbReference type="InterPro" id="IPR001949">
    <property type="entry name" value="NADH-UbQ_OxRdtase_51kDa_CS"/>
</dbReference>
<dbReference type="Gene3D" id="1.20.1440.230">
    <property type="entry name" value="NADH-ubiquinone oxidoreductase 51kDa subunit, iron-sulphur binding domain"/>
    <property type="match status" value="1"/>
</dbReference>